<sequence precursor="true">MKTWNKKQTAWAIFALSGVVAASASYCFWQPSHSQTRTASAVLDSYLKDEFEIQVGHRNDFDLGTPLSISTRHNPELHSLLTQLRRLEYESIKEYSPPMCGDAIILKPVNRERYTVWVSVFGVFLFPENSDVDDVYYCQYPNVDEWKLYDQATRFFQSLE</sequence>
<dbReference type="RefSeq" id="WP_145453514.1">
    <property type="nucleotide sequence ID" value="NZ_CP036317.1"/>
</dbReference>
<evidence type="ECO:0000313" key="2">
    <source>
        <dbReference type="EMBL" id="QDV15494.1"/>
    </source>
</evidence>
<reference evidence="2 3" key="1">
    <citation type="submission" date="2019-02" db="EMBL/GenBank/DDBJ databases">
        <title>Deep-cultivation of Planctomycetes and their phenomic and genomic characterization uncovers novel biology.</title>
        <authorList>
            <person name="Wiegand S."/>
            <person name="Jogler M."/>
            <person name="Boedeker C."/>
            <person name="Pinto D."/>
            <person name="Vollmers J."/>
            <person name="Rivas-Marin E."/>
            <person name="Kohn T."/>
            <person name="Peeters S.H."/>
            <person name="Heuer A."/>
            <person name="Rast P."/>
            <person name="Oberbeckmann S."/>
            <person name="Bunk B."/>
            <person name="Jeske O."/>
            <person name="Meyerdierks A."/>
            <person name="Storesund J.E."/>
            <person name="Kallscheuer N."/>
            <person name="Luecker S."/>
            <person name="Lage O.M."/>
            <person name="Pohl T."/>
            <person name="Merkel B.J."/>
            <person name="Hornburger P."/>
            <person name="Mueller R.-W."/>
            <person name="Bruemmer F."/>
            <person name="Labrenz M."/>
            <person name="Spormann A.M."/>
            <person name="Op den Camp H."/>
            <person name="Overmann J."/>
            <person name="Amann R."/>
            <person name="Jetten M.S.M."/>
            <person name="Mascher T."/>
            <person name="Medema M.H."/>
            <person name="Devos D.P."/>
            <person name="Kaster A.-K."/>
            <person name="Ovreas L."/>
            <person name="Rohde M."/>
            <person name="Galperin M.Y."/>
            <person name="Jogler C."/>
        </authorList>
    </citation>
    <scope>NUCLEOTIDE SEQUENCE [LARGE SCALE GENOMIC DNA]</scope>
    <source>
        <strain evidence="2 3">Pan153</strain>
    </source>
</reference>
<accession>A0A518FGN4</accession>
<dbReference type="EMBL" id="CP036317">
    <property type="protein sequence ID" value="QDV15494.1"/>
    <property type="molecule type" value="Genomic_DNA"/>
</dbReference>
<feature type="signal peptide" evidence="1">
    <location>
        <begin position="1"/>
        <end position="24"/>
    </location>
</feature>
<keyword evidence="1" id="KW-0732">Signal</keyword>
<protein>
    <submittedName>
        <fullName evidence="2">Uncharacterized protein</fullName>
    </submittedName>
</protein>
<evidence type="ECO:0000313" key="3">
    <source>
        <dbReference type="Proteomes" id="UP000320839"/>
    </source>
</evidence>
<proteinExistence type="predicted"/>
<feature type="chain" id="PRO_5022191853" evidence="1">
    <location>
        <begin position="25"/>
        <end position="160"/>
    </location>
</feature>
<dbReference type="Proteomes" id="UP000320839">
    <property type="component" value="Chromosome"/>
</dbReference>
<dbReference type="AlphaFoldDB" id="A0A518FGN4"/>
<name>A0A518FGN4_9PLAN</name>
<organism evidence="2 3">
    <name type="scientific">Gimesia panareensis</name>
    <dbReference type="NCBI Taxonomy" id="2527978"/>
    <lineage>
        <taxon>Bacteria</taxon>
        <taxon>Pseudomonadati</taxon>
        <taxon>Planctomycetota</taxon>
        <taxon>Planctomycetia</taxon>
        <taxon>Planctomycetales</taxon>
        <taxon>Planctomycetaceae</taxon>
        <taxon>Gimesia</taxon>
    </lineage>
</organism>
<gene>
    <name evidence="2" type="ORF">Pan153_01080</name>
</gene>
<evidence type="ECO:0000256" key="1">
    <source>
        <dbReference type="SAM" id="SignalP"/>
    </source>
</evidence>